<reference evidence="1" key="1">
    <citation type="journal article" date="2021" name="PeerJ">
        <title>Extensive microbial diversity within the chicken gut microbiome revealed by metagenomics and culture.</title>
        <authorList>
            <person name="Gilroy R."/>
            <person name="Ravi A."/>
            <person name="Getino M."/>
            <person name="Pursley I."/>
            <person name="Horton D.L."/>
            <person name="Alikhan N.F."/>
            <person name="Baker D."/>
            <person name="Gharbi K."/>
            <person name="Hall N."/>
            <person name="Watson M."/>
            <person name="Adriaenssens E.M."/>
            <person name="Foster-Nyarko E."/>
            <person name="Jarju S."/>
            <person name="Secka A."/>
            <person name="Antonio M."/>
            <person name="Oren A."/>
            <person name="Chaudhuri R.R."/>
            <person name="La Ragione R."/>
            <person name="Hildebrand F."/>
            <person name="Pallen M.J."/>
        </authorList>
    </citation>
    <scope>NUCLEOTIDE SEQUENCE</scope>
    <source>
        <strain evidence="1">ChiHejej3B27-2180</strain>
    </source>
</reference>
<dbReference type="EMBL" id="DXGK01000124">
    <property type="protein sequence ID" value="HIW70860.1"/>
    <property type="molecule type" value="Genomic_DNA"/>
</dbReference>
<dbReference type="AlphaFoldDB" id="A0A9D1U4G7"/>
<gene>
    <name evidence="1" type="ORF">H9876_05800</name>
</gene>
<dbReference type="Proteomes" id="UP000886878">
    <property type="component" value="Unassembled WGS sequence"/>
</dbReference>
<name>A0A9D1U4G7_9LACO</name>
<evidence type="ECO:0000313" key="1">
    <source>
        <dbReference type="EMBL" id="HIW70860.1"/>
    </source>
</evidence>
<protein>
    <submittedName>
        <fullName evidence="1">Uncharacterized protein</fullName>
    </submittedName>
</protein>
<accession>A0A9D1U4G7</accession>
<organism evidence="1 2">
    <name type="scientific">Candidatus Limosilactobacillus merdipullorum</name>
    <dbReference type="NCBI Taxonomy" id="2838653"/>
    <lineage>
        <taxon>Bacteria</taxon>
        <taxon>Bacillati</taxon>
        <taxon>Bacillota</taxon>
        <taxon>Bacilli</taxon>
        <taxon>Lactobacillales</taxon>
        <taxon>Lactobacillaceae</taxon>
        <taxon>Limosilactobacillus</taxon>
    </lineage>
</organism>
<sequence>MAYSKTKSQQDFCFTVHLDFPDGFDEQRVQADAKQRWLVESIPENGYCEKGITISYTGWREPKQKYLFNNQDRLTFVHRNIEENCIMLWGTRTSTVSLQAENILSLGSNFRLELEKALLFYATRIYHGQFVIKQIGFKTPINHSLNTGFTQQEVIGADQLNQPFANRKCQLALASHVPDARDLFSTADRFQQPLMVALKNYISAGSDDNRHRFDSSWRCLNTIYSTLFQRPMTAGNKGDNDAQTLQYMAEKLFSQSAEFKAANEAATNFVLKLAPRRIIKLVNDAAKAEARYVDQHTERFEFPEVEKFNYTWQQLNFIVPFYQMLNDQHDIDDQYLALFMHFGKLCFHQNRDGKIITYPRAAELNQEHVKTIEERASHWDNEEELKMYRRYGSAVHGLLNTVNAYHSHLKAGDGDKDTQLPEPDLAMTLRIFFNYVRVLRNNYFHGGYSSEDFLLKDTNNQQEISAIADILTRYNRTLLNNYSGELSQSQRDRSADALTW</sequence>
<comment type="caution">
    <text evidence="1">The sequence shown here is derived from an EMBL/GenBank/DDBJ whole genome shotgun (WGS) entry which is preliminary data.</text>
</comment>
<proteinExistence type="predicted"/>
<reference evidence="1" key="2">
    <citation type="submission" date="2021-04" db="EMBL/GenBank/DDBJ databases">
        <authorList>
            <person name="Gilroy R."/>
        </authorList>
    </citation>
    <scope>NUCLEOTIDE SEQUENCE</scope>
    <source>
        <strain evidence="1">ChiHejej3B27-2180</strain>
    </source>
</reference>
<evidence type="ECO:0000313" key="2">
    <source>
        <dbReference type="Proteomes" id="UP000886878"/>
    </source>
</evidence>